<accession>A0ABS4U508</accession>
<feature type="transmembrane region" description="Helical" evidence="10">
    <location>
        <begin position="93"/>
        <end position="120"/>
    </location>
</feature>
<keyword evidence="6" id="KW-0592">Phosphate transport</keyword>
<dbReference type="NCBIfam" id="TIGR00974">
    <property type="entry name" value="3a0107s02c"/>
    <property type="match status" value="1"/>
</dbReference>
<dbReference type="Proteomes" id="UP001519305">
    <property type="component" value="Unassembled WGS sequence"/>
</dbReference>
<dbReference type="InterPro" id="IPR005672">
    <property type="entry name" value="Phosphate_PstA"/>
</dbReference>
<dbReference type="PROSITE" id="PS50928">
    <property type="entry name" value="ABC_TM1"/>
    <property type="match status" value="1"/>
</dbReference>
<gene>
    <name evidence="12" type="ORF">JOF33_000426</name>
</gene>
<feature type="transmembrane region" description="Helical" evidence="10">
    <location>
        <begin position="161"/>
        <end position="181"/>
    </location>
</feature>
<dbReference type="InterPro" id="IPR051408">
    <property type="entry name" value="Phosphate_transprt_permease"/>
</dbReference>
<keyword evidence="8 10" id="KW-1133">Transmembrane helix</keyword>
<feature type="transmembrane region" description="Helical" evidence="10">
    <location>
        <begin position="213"/>
        <end position="234"/>
    </location>
</feature>
<dbReference type="EMBL" id="JAGINY010000001">
    <property type="protein sequence ID" value="MBP2331727.1"/>
    <property type="molecule type" value="Genomic_DNA"/>
</dbReference>
<keyword evidence="13" id="KW-1185">Reference proteome</keyword>
<comment type="caution">
    <text evidence="12">The sequence shown here is derived from an EMBL/GenBank/DDBJ whole genome shotgun (WGS) entry which is preliminary data.</text>
</comment>
<evidence type="ECO:0000256" key="3">
    <source>
        <dbReference type="ARBA" id="ARBA00007069"/>
    </source>
</evidence>
<dbReference type="PANTHER" id="PTHR42922:SF1">
    <property type="entry name" value="PHOSPHATE TRANSPORT SYSTEM PERMEASE PROTEIN PSTA"/>
    <property type="match status" value="1"/>
</dbReference>
<feature type="transmembrane region" description="Helical" evidence="10">
    <location>
        <begin position="282"/>
        <end position="303"/>
    </location>
</feature>
<proteinExistence type="inferred from homology"/>
<evidence type="ECO:0000256" key="5">
    <source>
        <dbReference type="ARBA" id="ARBA00022475"/>
    </source>
</evidence>
<feature type="domain" description="ABC transmembrane type-1" evidence="11">
    <location>
        <begin position="94"/>
        <end position="300"/>
    </location>
</feature>
<keyword evidence="5 10" id="KW-1003">Cell membrane</keyword>
<keyword evidence="4" id="KW-0813">Transport</keyword>
<evidence type="ECO:0000256" key="6">
    <source>
        <dbReference type="ARBA" id="ARBA00022592"/>
    </source>
</evidence>
<keyword evidence="9 10" id="KW-0472">Membrane</keyword>
<dbReference type="InterPro" id="IPR000515">
    <property type="entry name" value="MetI-like"/>
</dbReference>
<evidence type="ECO:0000313" key="13">
    <source>
        <dbReference type="Proteomes" id="UP001519305"/>
    </source>
</evidence>
<feature type="transmembrane region" description="Helical" evidence="10">
    <location>
        <begin position="37"/>
        <end position="58"/>
    </location>
</feature>
<protein>
    <recommendedName>
        <fullName evidence="10">Phosphate transport system permease protein PstA</fullName>
    </recommendedName>
</protein>
<evidence type="ECO:0000259" key="11">
    <source>
        <dbReference type="PROSITE" id="PS50928"/>
    </source>
</evidence>
<evidence type="ECO:0000256" key="7">
    <source>
        <dbReference type="ARBA" id="ARBA00022692"/>
    </source>
</evidence>
<evidence type="ECO:0000256" key="8">
    <source>
        <dbReference type="ARBA" id="ARBA00022989"/>
    </source>
</evidence>
<comment type="subcellular location">
    <subcellularLocation>
        <location evidence="2 10">Cell membrane</location>
        <topology evidence="2 10">Multi-pass membrane protein</topology>
    </subcellularLocation>
</comment>
<evidence type="ECO:0000256" key="1">
    <source>
        <dbReference type="ARBA" id="ARBA00003510"/>
    </source>
</evidence>
<evidence type="ECO:0000313" key="12">
    <source>
        <dbReference type="EMBL" id="MBP2331727.1"/>
    </source>
</evidence>
<reference evidence="12 13" key="1">
    <citation type="submission" date="2021-03" db="EMBL/GenBank/DDBJ databases">
        <title>Sequencing the genomes of 1000 actinobacteria strains.</title>
        <authorList>
            <person name="Klenk H.-P."/>
        </authorList>
    </citation>
    <scope>NUCLEOTIDE SEQUENCE [LARGE SCALE GENOMIC DNA]</scope>
    <source>
        <strain evidence="12 13">DSM 44506</strain>
    </source>
</reference>
<comment type="similarity">
    <text evidence="3 10">Belongs to the binding-protein-dependent transport system permease family. CysTW subfamily.</text>
</comment>
<organism evidence="12 13">
    <name type="scientific">Corynebacterium freneyi</name>
    <dbReference type="NCBI Taxonomy" id="134034"/>
    <lineage>
        <taxon>Bacteria</taxon>
        <taxon>Bacillati</taxon>
        <taxon>Actinomycetota</taxon>
        <taxon>Actinomycetes</taxon>
        <taxon>Mycobacteriales</taxon>
        <taxon>Corynebacteriaceae</taxon>
        <taxon>Corynebacterium</taxon>
    </lineage>
</organism>
<evidence type="ECO:0000256" key="2">
    <source>
        <dbReference type="ARBA" id="ARBA00004651"/>
    </source>
</evidence>
<keyword evidence="7 10" id="KW-0812">Transmembrane</keyword>
<feature type="transmembrane region" description="Helical" evidence="10">
    <location>
        <begin position="132"/>
        <end position="155"/>
    </location>
</feature>
<dbReference type="SUPFAM" id="SSF161098">
    <property type="entry name" value="MetI-like"/>
    <property type="match status" value="1"/>
</dbReference>
<name>A0ABS4U508_9CORY</name>
<dbReference type="RefSeq" id="WP_209651986.1">
    <property type="nucleotide sequence ID" value="NZ_CP047357.1"/>
</dbReference>
<evidence type="ECO:0000256" key="9">
    <source>
        <dbReference type="ARBA" id="ARBA00023136"/>
    </source>
</evidence>
<evidence type="ECO:0000256" key="4">
    <source>
        <dbReference type="ARBA" id="ARBA00022448"/>
    </source>
</evidence>
<comment type="function">
    <text evidence="1">Part of the binding-protein-dependent transport system for phosphate; probably responsible for the translocation of the substrate across the membrane.</text>
</comment>
<sequence length="311" mass="33329">MAIDNQAVIDQDPAAKVSTSDSAFTPIKNSRKVGDKFATVIIYASMALALIPLGWVLYEVITRGFPMITSASWWTTSQLGVTVGSESGGVAHAIIGTLVQALVTSIITVPFGIFVAIYLVEYAGNSRLGKITTFMVDILSGVPSIVASLFIYSMWVVMFGMSRSGFAVSLALVLLMLPIVVRNTEEMLRVVPNDLREASYALGVPKWKTIAKIVLPTALSGIVTGIMLSIARVMGESAPMLILVATSRIITWNPFGQSQSSLPLFMLDMYKAGNTGAAFDKMWGAALTLVLIIAVINVIARVISAKFSVKQ</sequence>
<dbReference type="PANTHER" id="PTHR42922">
    <property type="entry name" value="PHOSPHATE TRANSPORT SYSTEM PERMEASE PROTEIN PSTA"/>
    <property type="match status" value="1"/>
</dbReference>
<dbReference type="Pfam" id="PF00528">
    <property type="entry name" value="BPD_transp_1"/>
    <property type="match status" value="1"/>
</dbReference>
<dbReference type="CDD" id="cd06261">
    <property type="entry name" value="TM_PBP2"/>
    <property type="match status" value="1"/>
</dbReference>
<dbReference type="InterPro" id="IPR035906">
    <property type="entry name" value="MetI-like_sf"/>
</dbReference>
<evidence type="ECO:0000256" key="10">
    <source>
        <dbReference type="RuleBase" id="RU363043"/>
    </source>
</evidence>
<dbReference type="Gene3D" id="1.10.3720.10">
    <property type="entry name" value="MetI-like"/>
    <property type="match status" value="1"/>
</dbReference>